<dbReference type="GeneID" id="77483917"/>
<dbReference type="AlphaFoldDB" id="A0A807LIW2"/>
<reference evidence="1 2" key="1">
    <citation type="submission" date="2017-01" db="EMBL/GenBank/DDBJ databases">
        <authorList>
            <person name="Cao J.-M."/>
        </authorList>
    </citation>
    <scope>NUCLEOTIDE SEQUENCE [LARGE SCALE GENOMIC DNA]</scope>
    <source>
        <strain evidence="1 2">888-76</strain>
    </source>
</reference>
<evidence type="ECO:0008006" key="3">
    <source>
        <dbReference type="Google" id="ProtNLM"/>
    </source>
</evidence>
<name>A0A807LIW2_9ENTR</name>
<accession>A0A807LIW2</accession>
<keyword evidence="2" id="KW-1185">Reference proteome</keyword>
<dbReference type="Proteomes" id="UP000187148">
    <property type="component" value="Chromosome"/>
</dbReference>
<dbReference type="Gene3D" id="1.20.5.5260">
    <property type="match status" value="1"/>
</dbReference>
<organism evidence="1 2">
    <name type="scientific">Kosakonia cowanii JCM 10956 = DSM 18146</name>
    <dbReference type="NCBI Taxonomy" id="1300165"/>
    <lineage>
        <taxon>Bacteria</taxon>
        <taxon>Pseudomonadati</taxon>
        <taxon>Pseudomonadota</taxon>
        <taxon>Gammaproteobacteria</taxon>
        <taxon>Enterobacterales</taxon>
        <taxon>Enterobacteriaceae</taxon>
        <taxon>Kosakonia</taxon>
    </lineage>
</organism>
<dbReference type="KEGG" id="kco:BWI95_15605"/>
<proteinExistence type="predicted"/>
<dbReference type="EMBL" id="CP019445">
    <property type="protein sequence ID" value="APZ06371.1"/>
    <property type="molecule type" value="Genomic_DNA"/>
</dbReference>
<protein>
    <recommendedName>
        <fullName evidence="3">Two-component-system connector protein YcgZ</fullName>
    </recommendedName>
</protein>
<gene>
    <name evidence="1" type="ORF">BWI95_15605</name>
</gene>
<dbReference type="RefSeq" id="WP_054803867.1">
    <property type="nucleotide sequence ID" value="NZ_CP019445.1"/>
</dbReference>
<sequence>MKGFQGKGPDESAFFPPGCTPSQEELLGEIVIELLREKGQVSRQSLCIKLAARLDNANDPLTEARYGDLLKLIFTRKMGSSFP</sequence>
<evidence type="ECO:0000313" key="1">
    <source>
        <dbReference type="EMBL" id="APZ06371.1"/>
    </source>
</evidence>
<evidence type="ECO:0000313" key="2">
    <source>
        <dbReference type="Proteomes" id="UP000187148"/>
    </source>
</evidence>